<evidence type="ECO:0000256" key="1">
    <source>
        <dbReference type="SAM" id="Phobius"/>
    </source>
</evidence>
<evidence type="ECO:0000313" key="3">
    <source>
        <dbReference type="Proteomes" id="UP000256913"/>
    </source>
</evidence>
<evidence type="ECO:0000313" key="2">
    <source>
        <dbReference type="EMBL" id="REF99917.1"/>
    </source>
</evidence>
<keyword evidence="1" id="KW-0472">Membrane</keyword>
<dbReference type="EMBL" id="QUMQ01000001">
    <property type="protein sequence ID" value="REF99917.1"/>
    <property type="molecule type" value="Genomic_DNA"/>
</dbReference>
<proteinExistence type="predicted"/>
<keyword evidence="1" id="KW-1133">Transmembrane helix</keyword>
<dbReference type="RefSeq" id="WP_116071070.1">
    <property type="nucleotide sequence ID" value="NZ_BONB01000054.1"/>
</dbReference>
<protein>
    <submittedName>
        <fullName evidence="2">Uncharacterized protein</fullName>
    </submittedName>
</protein>
<feature type="transmembrane region" description="Helical" evidence="1">
    <location>
        <begin position="12"/>
        <end position="29"/>
    </location>
</feature>
<comment type="caution">
    <text evidence="2">The sequence shown here is derived from an EMBL/GenBank/DDBJ whole genome shotgun (WGS) entry which is preliminary data.</text>
</comment>
<dbReference type="AlphaFoldDB" id="A0A3D9ZS09"/>
<dbReference type="Proteomes" id="UP000256913">
    <property type="component" value="Unassembled WGS sequence"/>
</dbReference>
<sequence>MRDGLWGSRLAWLLTFGGGIVLWGLLFGWGEDVLFGGGLAVLVSAGVSLLLYRRKAARGEVESEEDDVDWLARGSIAVWLAGSKRRYLATFTPTAPVVETADRHERRILETMRAVGMPPATLVPLDGEAPDDLDLVELPRRL</sequence>
<name>A0A3D9ZS09_9ACTN</name>
<organism evidence="2 3">
    <name type="scientific">Asanoa ferruginea</name>
    <dbReference type="NCBI Taxonomy" id="53367"/>
    <lineage>
        <taxon>Bacteria</taxon>
        <taxon>Bacillati</taxon>
        <taxon>Actinomycetota</taxon>
        <taxon>Actinomycetes</taxon>
        <taxon>Micromonosporales</taxon>
        <taxon>Micromonosporaceae</taxon>
        <taxon>Asanoa</taxon>
    </lineage>
</organism>
<keyword evidence="3" id="KW-1185">Reference proteome</keyword>
<reference evidence="2 3" key="1">
    <citation type="submission" date="2018-08" db="EMBL/GenBank/DDBJ databases">
        <title>Sequencing the genomes of 1000 actinobacteria strains.</title>
        <authorList>
            <person name="Klenk H.-P."/>
        </authorList>
    </citation>
    <scope>NUCLEOTIDE SEQUENCE [LARGE SCALE GENOMIC DNA]</scope>
    <source>
        <strain evidence="2 3">DSM 44099</strain>
    </source>
</reference>
<accession>A0A3D9ZS09</accession>
<keyword evidence="1" id="KW-0812">Transmembrane</keyword>
<feature type="transmembrane region" description="Helical" evidence="1">
    <location>
        <begin position="35"/>
        <end position="52"/>
    </location>
</feature>
<gene>
    <name evidence="2" type="ORF">DFJ67_5963</name>
</gene>